<gene>
    <name evidence="6" type="ORF">S12H4_39742</name>
</gene>
<sequence>MLARMAELTSPKQVEELKRFKLSGKDFTITAYHPMGTCRMGSDPTKSVVNVNCETWDVKRLFICDASVFPTSLGVNPQMTIMAIATRTAAHIDGVLARTNPTKEVIMNEGRIQA</sequence>
<proteinExistence type="inferred from homology"/>
<dbReference type="Pfam" id="PF05199">
    <property type="entry name" value="GMC_oxred_C"/>
    <property type="match status" value="1"/>
</dbReference>
<dbReference type="InterPro" id="IPR036188">
    <property type="entry name" value="FAD/NAD-bd_sf"/>
</dbReference>
<name>X1S687_9ZZZZ</name>
<keyword evidence="2" id="KW-0285">Flavoprotein</keyword>
<dbReference type="PANTHER" id="PTHR46056">
    <property type="entry name" value="LONG-CHAIN-ALCOHOL OXIDASE"/>
    <property type="match status" value="1"/>
</dbReference>
<keyword evidence="3" id="KW-0274">FAD</keyword>
<reference evidence="6" key="1">
    <citation type="journal article" date="2014" name="Front. Microbiol.">
        <title>High frequency of phylogenetically diverse reductive dehalogenase-homologous genes in deep subseafloor sedimentary metagenomes.</title>
        <authorList>
            <person name="Kawai M."/>
            <person name="Futagami T."/>
            <person name="Toyoda A."/>
            <person name="Takaki Y."/>
            <person name="Nishi S."/>
            <person name="Hori S."/>
            <person name="Arai W."/>
            <person name="Tsubouchi T."/>
            <person name="Morono Y."/>
            <person name="Uchiyama I."/>
            <person name="Ito T."/>
            <person name="Fujiyama A."/>
            <person name="Inagaki F."/>
            <person name="Takami H."/>
        </authorList>
    </citation>
    <scope>NUCLEOTIDE SEQUENCE</scope>
    <source>
        <strain evidence="6">Expedition CK06-06</strain>
    </source>
</reference>
<dbReference type="AlphaFoldDB" id="X1S687"/>
<dbReference type="PANTHER" id="PTHR46056:SF12">
    <property type="entry name" value="LONG-CHAIN-ALCOHOL OXIDASE"/>
    <property type="match status" value="1"/>
</dbReference>
<dbReference type="InterPro" id="IPR007867">
    <property type="entry name" value="GMC_OxRtase_C"/>
</dbReference>
<organism evidence="6">
    <name type="scientific">marine sediment metagenome</name>
    <dbReference type="NCBI Taxonomy" id="412755"/>
    <lineage>
        <taxon>unclassified sequences</taxon>
        <taxon>metagenomes</taxon>
        <taxon>ecological metagenomes</taxon>
    </lineage>
</organism>
<comment type="caution">
    <text evidence="6">The sequence shown here is derived from an EMBL/GenBank/DDBJ whole genome shotgun (WGS) entry which is preliminary data.</text>
</comment>
<evidence type="ECO:0000259" key="5">
    <source>
        <dbReference type="Pfam" id="PF05199"/>
    </source>
</evidence>
<keyword evidence="4" id="KW-0560">Oxidoreductase</keyword>
<evidence type="ECO:0000256" key="4">
    <source>
        <dbReference type="ARBA" id="ARBA00023002"/>
    </source>
</evidence>
<evidence type="ECO:0000256" key="3">
    <source>
        <dbReference type="ARBA" id="ARBA00022827"/>
    </source>
</evidence>
<dbReference type="EMBL" id="BARW01024054">
    <property type="protein sequence ID" value="GAI88542.1"/>
    <property type="molecule type" value="Genomic_DNA"/>
</dbReference>
<evidence type="ECO:0000313" key="6">
    <source>
        <dbReference type="EMBL" id="GAI88542.1"/>
    </source>
</evidence>
<comment type="similarity">
    <text evidence="1">Belongs to the GMC oxidoreductase family.</text>
</comment>
<dbReference type="GO" id="GO:0016614">
    <property type="term" value="F:oxidoreductase activity, acting on CH-OH group of donors"/>
    <property type="evidence" value="ECO:0007669"/>
    <property type="project" value="InterPro"/>
</dbReference>
<protein>
    <recommendedName>
        <fullName evidence="5">Glucose-methanol-choline oxidoreductase C-terminal domain-containing protein</fullName>
    </recommendedName>
</protein>
<dbReference type="Gene3D" id="3.50.50.60">
    <property type="entry name" value="FAD/NAD(P)-binding domain"/>
    <property type="match status" value="1"/>
</dbReference>
<accession>X1S687</accession>
<feature type="non-terminal residue" evidence="6">
    <location>
        <position position="114"/>
    </location>
</feature>
<dbReference type="SUPFAM" id="SSF51905">
    <property type="entry name" value="FAD/NAD(P)-binding domain"/>
    <property type="match status" value="1"/>
</dbReference>
<evidence type="ECO:0000256" key="1">
    <source>
        <dbReference type="ARBA" id="ARBA00010790"/>
    </source>
</evidence>
<feature type="domain" description="Glucose-methanol-choline oxidoreductase C-terminal" evidence="5">
    <location>
        <begin position="21"/>
        <end position="85"/>
    </location>
</feature>
<evidence type="ECO:0000256" key="2">
    <source>
        <dbReference type="ARBA" id="ARBA00022630"/>
    </source>
</evidence>